<feature type="region of interest" description="Disordered" evidence="1">
    <location>
        <begin position="400"/>
        <end position="447"/>
    </location>
</feature>
<protein>
    <submittedName>
        <fullName evidence="2">Outer membrane protein assembly factor BamD</fullName>
    </submittedName>
</protein>
<dbReference type="InterPro" id="IPR011990">
    <property type="entry name" value="TPR-like_helical_dom_sf"/>
</dbReference>
<evidence type="ECO:0000256" key="1">
    <source>
        <dbReference type="SAM" id="MobiDB-lite"/>
    </source>
</evidence>
<evidence type="ECO:0000313" key="3">
    <source>
        <dbReference type="Proteomes" id="UP000319976"/>
    </source>
</evidence>
<dbReference type="Gene3D" id="1.25.40.10">
    <property type="entry name" value="Tetratricopeptide repeat domain"/>
    <property type="match status" value="2"/>
</dbReference>
<dbReference type="Pfam" id="PF13174">
    <property type="entry name" value="TPR_6"/>
    <property type="match status" value="1"/>
</dbReference>
<accession>A0A517TDU8</accession>
<dbReference type="SUPFAM" id="SSF48452">
    <property type="entry name" value="TPR-like"/>
    <property type="match status" value="1"/>
</dbReference>
<dbReference type="InterPro" id="IPR019734">
    <property type="entry name" value="TPR_rpt"/>
</dbReference>
<evidence type="ECO:0000313" key="2">
    <source>
        <dbReference type="EMBL" id="QDT66549.1"/>
    </source>
</evidence>
<sequence>MYSELVTKHRLLIAGLCILAVTGCQSMGTRFASLGKKDQNVGEQVHEVAEIDRTPPGILNKFSGTRKILERFEEKSPFMATAASTEARAEVAEAKRLLDSGEYKAAERRFDKLKKKYKNTTVEEDAAFYYAEALFAQKKYPKAQDAYDALFERFPATRHVNDASGHLYEIALEWLGRPELVQTSEIAQVNFEKPADTPRPQAKSGSAHPTYFGFIPNFFDWEKPIIDTEGRALQALRSVWLNDPTGPLADDALVQSADHHFRRGDYTEADRLYKILRNEYAQSPYIEEAFVKGSHVKLMSYQGPAYDGTSLEEARKLKESAVRLFPDLTEKERLLTEIRKSEAQLAARQWEQIRFYQRKGRPKAVAVSCHALLNDYPNSAYAAQAREIYNTLPADAKRFLPALPNEPQPQQRVPSLQPVPDRIPVPDNNDAIPYGPTTSEPPGRVKF</sequence>
<dbReference type="KEGG" id="chya:V22_38190"/>
<dbReference type="Proteomes" id="UP000319976">
    <property type="component" value="Chromosome"/>
</dbReference>
<dbReference type="EMBL" id="CP036316">
    <property type="protein sequence ID" value="QDT66549.1"/>
    <property type="molecule type" value="Genomic_DNA"/>
</dbReference>
<dbReference type="AlphaFoldDB" id="A0A517TDU8"/>
<proteinExistence type="predicted"/>
<gene>
    <name evidence="2" type="primary">bamD</name>
    <name evidence="2" type="ORF">V22_38190</name>
</gene>
<reference evidence="2 3" key="1">
    <citation type="submission" date="2019-02" db="EMBL/GenBank/DDBJ databases">
        <title>Deep-cultivation of Planctomycetes and their phenomic and genomic characterization uncovers novel biology.</title>
        <authorList>
            <person name="Wiegand S."/>
            <person name="Jogler M."/>
            <person name="Boedeker C."/>
            <person name="Pinto D."/>
            <person name="Vollmers J."/>
            <person name="Rivas-Marin E."/>
            <person name="Kohn T."/>
            <person name="Peeters S.H."/>
            <person name="Heuer A."/>
            <person name="Rast P."/>
            <person name="Oberbeckmann S."/>
            <person name="Bunk B."/>
            <person name="Jeske O."/>
            <person name="Meyerdierks A."/>
            <person name="Storesund J.E."/>
            <person name="Kallscheuer N."/>
            <person name="Luecker S."/>
            <person name="Lage O.M."/>
            <person name="Pohl T."/>
            <person name="Merkel B.J."/>
            <person name="Hornburger P."/>
            <person name="Mueller R.-W."/>
            <person name="Bruemmer F."/>
            <person name="Labrenz M."/>
            <person name="Spormann A.M."/>
            <person name="Op den Camp H."/>
            <person name="Overmann J."/>
            <person name="Amann R."/>
            <person name="Jetten M.S.M."/>
            <person name="Mascher T."/>
            <person name="Medema M.H."/>
            <person name="Devos D.P."/>
            <person name="Kaster A.-K."/>
            <person name="Ovreas L."/>
            <person name="Rohde M."/>
            <person name="Galperin M.Y."/>
            <person name="Jogler C."/>
        </authorList>
    </citation>
    <scope>NUCLEOTIDE SEQUENCE [LARGE SCALE GENOMIC DNA]</scope>
    <source>
        <strain evidence="2 3">V22</strain>
    </source>
</reference>
<name>A0A517TDU8_9PLAN</name>
<organism evidence="2 3">
    <name type="scientific">Calycomorphotria hydatis</name>
    <dbReference type="NCBI Taxonomy" id="2528027"/>
    <lineage>
        <taxon>Bacteria</taxon>
        <taxon>Pseudomonadati</taxon>
        <taxon>Planctomycetota</taxon>
        <taxon>Planctomycetia</taxon>
        <taxon>Planctomycetales</taxon>
        <taxon>Planctomycetaceae</taxon>
        <taxon>Calycomorphotria</taxon>
    </lineage>
</organism>
<keyword evidence="3" id="KW-1185">Reference proteome</keyword>